<dbReference type="EMBL" id="CADCVC010000081">
    <property type="protein sequence ID" value="CAA9436713.1"/>
    <property type="molecule type" value="Genomic_DNA"/>
</dbReference>
<evidence type="ECO:0000259" key="1">
    <source>
        <dbReference type="PROSITE" id="PS51819"/>
    </source>
</evidence>
<accession>A0A6J4Q7J0</accession>
<evidence type="ECO:0000313" key="2">
    <source>
        <dbReference type="EMBL" id="CAA9436713.1"/>
    </source>
</evidence>
<dbReference type="InterPro" id="IPR029068">
    <property type="entry name" value="Glyas_Bleomycin-R_OHBP_Dase"/>
</dbReference>
<dbReference type="InterPro" id="IPR037523">
    <property type="entry name" value="VOC_core"/>
</dbReference>
<feature type="domain" description="VOC" evidence="1">
    <location>
        <begin position="4"/>
        <end position="141"/>
    </location>
</feature>
<dbReference type="SUPFAM" id="SSF54593">
    <property type="entry name" value="Glyoxalase/Bleomycin resistance protein/Dihydroxybiphenyl dioxygenase"/>
    <property type="match status" value="1"/>
</dbReference>
<dbReference type="InterPro" id="IPR025870">
    <property type="entry name" value="Glyoxalase-like_dom"/>
</dbReference>
<proteinExistence type="predicted"/>
<dbReference type="PANTHER" id="PTHR40265">
    <property type="entry name" value="BLL2707 PROTEIN"/>
    <property type="match status" value="1"/>
</dbReference>
<organism evidence="2">
    <name type="scientific">uncultured Rubrobacteraceae bacterium</name>
    <dbReference type="NCBI Taxonomy" id="349277"/>
    <lineage>
        <taxon>Bacteria</taxon>
        <taxon>Bacillati</taxon>
        <taxon>Actinomycetota</taxon>
        <taxon>Rubrobacteria</taxon>
        <taxon>Rubrobacterales</taxon>
        <taxon>Rubrobacteraceae</taxon>
        <taxon>environmental samples</taxon>
    </lineage>
</organism>
<dbReference type="Pfam" id="PF13468">
    <property type="entry name" value="Glyoxalase_3"/>
    <property type="match status" value="1"/>
</dbReference>
<dbReference type="PROSITE" id="PS51819">
    <property type="entry name" value="VOC"/>
    <property type="match status" value="1"/>
</dbReference>
<dbReference type="AlphaFoldDB" id="A0A6J4Q7J0"/>
<reference evidence="2" key="1">
    <citation type="submission" date="2020-02" db="EMBL/GenBank/DDBJ databases">
        <authorList>
            <person name="Meier V. D."/>
        </authorList>
    </citation>
    <scope>NUCLEOTIDE SEQUENCE</scope>
    <source>
        <strain evidence="2">AVDCRST_MAG80</strain>
    </source>
</reference>
<dbReference type="Gene3D" id="3.10.180.10">
    <property type="entry name" value="2,3-Dihydroxybiphenyl 1,2-Dioxygenase, domain 1"/>
    <property type="match status" value="1"/>
</dbReference>
<name>A0A6J4Q7J0_9ACTN</name>
<dbReference type="PANTHER" id="PTHR40265:SF1">
    <property type="entry name" value="GLYOXALASE-LIKE DOMAIN-CONTAINING PROTEIN"/>
    <property type="match status" value="1"/>
</dbReference>
<protein>
    <recommendedName>
        <fullName evidence="1">VOC domain-containing protein</fullName>
    </recommendedName>
</protein>
<gene>
    <name evidence="2" type="ORF">AVDCRST_MAG80-966</name>
</gene>
<sequence length="253" mass="27438">MLTGLDHLVILVEELEEAVAGYEELGFRVTPGGEHADGLTRNALVPFADGTYLELVVFLAPNDERDNVWGWRPFLETGGGLVDYCATSGDLTADARRLVEAGFGLDGPDAGGRSLPDGTQIRWKSARIRQEGRALPFLIEDETPRRLRVPSGQYTKHPNDATGISRLLISARDLAESRRALAVLADSPETPGNASFLGSHELAIVLPDGVEDPVERRVELSGPGPFAVEIATDDVRRGELDPKLTCGARIYLR</sequence>